<reference evidence="3 4" key="1">
    <citation type="submission" date="2019-02" db="EMBL/GenBank/DDBJ databases">
        <title>WGS of Pseudoxanthomonas species novum from clinical isolates.</title>
        <authorList>
            <person name="Bernier A.-M."/>
            <person name="Bernard K."/>
            <person name="Vachon A."/>
        </authorList>
    </citation>
    <scope>NUCLEOTIDE SEQUENCE [LARGE SCALE GENOMIC DNA]</scope>
    <source>
        <strain evidence="3 4">NML140781</strain>
    </source>
</reference>
<comment type="caution">
    <text evidence="3">The sequence shown here is derived from an EMBL/GenBank/DDBJ whole genome shotgun (WGS) entry which is preliminary data.</text>
</comment>
<feature type="domain" description="Peptidase S9 prolyl oligopeptidase catalytic" evidence="2">
    <location>
        <begin position="404"/>
        <end position="559"/>
    </location>
</feature>
<sequence>MVTGWQVAVLSRGDRRKNRRVACGDRWIPHRADHPRSGQRQGLRSGGDGRSLRYSVGASRDEVASAEMAEYDNGIHLDGSVSLADGLFRSGFQEGRLATQRQDRSGEYRPLLADQADRWKLLSLSDGNVVSLAKDATTGGMAVVVEPNPGDERFSASVREPGGGRIAALRQGQSTVGEREARPSLVALRTDDDRHPAICGASACISRVITAITWRPASDEVLFTTTSREAGFAQSIFRWNVLTGEVRRVADSVGELSDGNRLDPGACAATRAAMICVAASADQPPRLERVDLSNGQRHILFEPNQLLARDLAQAPRARLIQWTDAEGIRYSGQFYSASRVDARPSPLFIAYYRCAGFLRGGMGDEWPLAVLAQQGIAALCVNGAPHVDDALVRYDQATGAIERIVQSLAKAREIDPSHVGLGGLSFGAEVSMWAAMYSDIPRAISISTPVASPSLWTFMGLWAGNNADRMQRFWQVGSPEQTAERWRKLSPAYDPARVKTPVLMQMSEQEFRVSLDYAVPMIKSRRADAYVFPNEPHQKFQPRHKLAVYQRNLDWFRFWLLDLADPDPAKASQYAHWREILDAQRHPSR</sequence>
<protein>
    <submittedName>
        <fullName evidence="3">Atxe2 family lasso peptide isopeptidase</fullName>
    </submittedName>
</protein>
<evidence type="ECO:0000256" key="1">
    <source>
        <dbReference type="SAM" id="MobiDB-lite"/>
    </source>
</evidence>
<dbReference type="EMBL" id="SHMF01000005">
    <property type="protein sequence ID" value="TAA32304.1"/>
    <property type="molecule type" value="Genomic_DNA"/>
</dbReference>
<dbReference type="InterPro" id="IPR029058">
    <property type="entry name" value="AB_hydrolase_fold"/>
</dbReference>
<dbReference type="SUPFAM" id="SSF53474">
    <property type="entry name" value="alpha/beta-Hydrolases"/>
    <property type="match status" value="1"/>
</dbReference>
<name>A0A4Q8LN49_9GAMM</name>
<feature type="region of interest" description="Disordered" evidence="1">
    <location>
        <begin position="26"/>
        <end position="51"/>
    </location>
</feature>
<dbReference type="SUPFAM" id="SSF63825">
    <property type="entry name" value="YWTD domain"/>
    <property type="match status" value="1"/>
</dbReference>
<proteinExistence type="predicted"/>
<dbReference type="Proteomes" id="UP000292087">
    <property type="component" value="Unassembled WGS sequence"/>
</dbReference>
<evidence type="ECO:0000313" key="3">
    <source>
        <dbReference type="EMBL" id="TAA32304.1"/>
    </source>
</evidence>
<dbReference type="GO" id="GO:0008236">
    <property type="term" value="F:serine-type peptidase activity"/>
    <property type="evidence" value="ECO:0007669"/>
    <property type="project" value="InterPro"/>
</dbReference>
<dbReference type="NCBIfam" id="NF033523">
    <property type="entry name" value="lasso_peptidase"/>
    <property type="match status" value="1"/>
</dbReference>
<dbReference type="Gene3D" id="3.40.50.1820">
    <property type="entry name" value="alpha/beta hydrolase"/>
    <property type="match status" value="1"/>
</dbReference>
<feature type="compositionally biased region" description="Basic and acidic residues" evidence="1">
    <location>
        <begin position="27"/>
        <end position="36"/>
    </location>
</feature>
<dbReference type="Pfam" id="PF00326">
    <property type="entry name" value="Peptidase_S9"/>
    <property type="match status" value="1"/>
</dbReference>
<evidence type="ECO:0000313" key="4">
    <source>
        <dbReference type="Proteomes" id="UP000292087"/>
    </source>
</evidence>
<evidence type="ECO:0000259" key="2">
    <source>
        <dbReference type="Pfam" id="PF00326"/>
    </source>
</evidence>
<accession>A0A4Q8LN49</accession>
<dbReference type="GO" id="GO:0006508">
    <property type="term" value="P:proteolysis"/>
    <property type="evidence" value="ECO:0007669"/>
    <property type="project" value="InterPro"/>
</dbReference>
<dbReference type="InterPro" id="IPR053536">
    <property type="entry name" value="Lasso_peptide_isopeptidase"/>
</dbReference>
<dbReference type="InterPro" id="IPR001375">
    <property type="entry name" value="Peptidase_S9_cat"/>
</dbReference>
<dbReference type="AlphaFoldDB" id="A0A4Q8LN49"/>
<organism evidence="3 4">
    <name type="scientific">Pseudoxanthomonas winnipegensis</name>
    <dbReference type="NCBI Taxonomy" id="2480810"/>
    <lineage>
        <taxon>Bacteria</taxon>
        <taxon>Pseudomonadati</taxon>
        <taxon>Pseudomonadota</taxon>
        <taxon>Gammaproteobacteria</taxon>
        <taxon>Lysobacterales</taxon>
        <taxon>Lysobacteraceae</taxon>
        <taxon>Pseudoxanthomonas</taxon>
    </lineage>
</organism>
<gene>
    <name evidence="3" type="ORF">EA656_16990</name>
</gene>